<protein>
    <submittedName>
        <fullName evidence="2">Uncharacterized protein</fullName>
    </submittedName>
</protein>
<evidence type="ECO:0000256" key="1">
    <source>
        <dbReference type="SAM" id="MobiDB-lite"/>
    </source>
</evidence>
<sequence length="87" mass="9119">LEDRATATTDVMPDNAMATSDVTAEGSVRGTASPESPSAATANGKLCLRMQLETPVQEDGNHSAVFSLESKTTGRRQGADQLARVQL</sequence>
<accession>A0A401TG35</accession>
<gene>
    <name evidence="2" type="ORF">chiPu_0025832</name>
</gene>
<dbReference type="Proteomes" id="UP000287033">
    <property type="component" value="Unassembled WGS sequence"/>
</dbReference>
<feature type="non-terminal residue" evidence="2">
    <location>
        <position position="1"/>
    </location>
</feature>
<feature type="region of interest" description="Disordered" evidence="1">
    <location>
        <begin position="54"/>
        <end position="87"/>
    </location>
</feature>
<organism evidence="2 3">
    <name type="scientific">Chiloscyllium punctatum</name>
    <name type="common">Brownbanded bambooshark</name>
    <name type="synonym">Hemiscyllium punctatum</name>
    <dbReference type="NCBI Taxonomy" id="137246"/>
    <lineage>
        <taxon>Eukaryota</taxon>
        <taxon>Metazoa</taxon>
        <taxon>Chordata</taxon>
        <taxon>Craniata</taxon>
        <taxon>Vertebrata</taxon>
        <taxon>Chondrichthyes</taxon>
        <taxon>Elasmobranchii</taxon>
        <taxon>Galeomorphii</taxon>
        <taxon>Galeoidea</taxon>
        <taxon>Orectolobiformes</taxon>
        <taxon>Hemiscylliidae</taxon>
        <taxon>Chiloscyllium</taxon>
    </lineage>
</organism>
<proteinExistence type="predicted"/>
<evidence type="ECO:0000313" key="2">
    <source>
        <dbReference type="EMBL" id="GCC41599.1"/>
    </source>
</evidence>
<feature type="region of interest" description="Disordered" evidence="1">
    <location>
        <begin position="1"/>
        <end position="41"/>
    </location>
</feature>
<keyword evidence="3" id="KW-1185">Reference proteome</keyword>
<feature type="compositionally biased region" description="Low complexity" evidence="1">
    <location>
        <begin position="31"/>
        <end position="41"/>
    </location>
</feature>
<dbReference type="EMBL" id="BEZZ01066546">
    <property type="protein sequence ID" value="GCC41599.1"/>
    <property type="molecule type" value="Genomic_DNA"/>
</dbReference>
<dbReference type="AlphaFoldDB" id="A0A401TG35"/>
<evidence type="ECO:0000313" key="3">
    <source>
        <dbReference type="Proteomes" id="UP000287033"/>
    </source>
</evidence>
<reference evidence="2 3" key="1">
    <citation type="journal article" date="2018" name="Nat. Ecol. Evol.">
        <title>Shark genomes provide insights into elasmobranch evolution and the origin of vertebrates.</title>
        <authorList>
            <person name="Hara Y"/>
            <person name="Yamaguchi K"/>
            <person name="Onimaru K"/>
            <person name="Kadota M"/>
            <person name="Koyanagi M"/>
            <person name="Keeley SD"/>
            <person name="Tatsumi K"/>
            <person name="Tanaka K"/>
            <person name="Motone F"/>
            <person name="Kageyama Y"/>
            <person name="Nozu R"/>
            <person name="Adachi N"/>
            <person name="Nishimura O"/>
            <person name="Nakagawa R"/>
            <person name="Tanegashima C"/>
            <person name="Kiyatake I"/>
            <person name="Matsumoto R"/>
            <person name="Murakumo K"/>
            <person name="Nishida K"/>
            <person name="Terakita A"/>
            <person name="Kuratani S"/>
            <person name="Sato K"/>
            <person name="Hyodo S Kuraku.S."/>
        </authorList>
    </citation>
    <scope>NUCLEOTIDE SEQUENCE [LARGE SCALE GENOMIC DNA]</scope>
</reference>
<name>A0A401TG35_CHIPU</name>
<comment type="caution">
    <text evidence="2">The sequence shown here is derived from an EMBL/GenBank/DDBJ whole genome shotgun (WGS) entry which is preliminary data.</text>
</comment>